<dbReference type="SUPFAM" id="SSF82199">
    <property type="entry name" value="SET domain"/>
    <property type="match status" value="1"/>
</dbReference>
<gene>
    <name evidence="2" type="ORF">AOQ84DRAFT_306279</name>
</gene>
<dbReference type="InterPro" id="IPR001214">
    <property type="entry name" value="SET_dom"/>
</dbReference>
<dbReference type="PANTHER" id="PTHR47643">
    <property type="entry name" value="TPR DOMAIN PROTEIN (AFU_ORTHOLOGUE AFUA_5G12710)"/>
    <property type="match status" value="1"/>
</dbReference>
<dbReference type="OrthoDB" id="438641at2759"/>
<dbReference type="InterPro" id="IPR053209">
    <property type="entry name" value="Gramillin-biosynth_MTr"/>
</dbReference>
<dbReference type="AlphaFoldDB" id="A0A8E2EMZ4"/>
<dbReference type="EMBL" id="KV751095">
    <property type="protein sequence ID" value="OCL01645.1"/>
    <property type="molecule type" value="Genomic_DNA"/>
</dbReference>
<dbReference type="PROSITE" id="PS50280">
    <property type="entry name" value="SET"/>
    <property type="match status" value="1"/>
</dbReference>
<dbReference type="InterPro" id="IPR011990">
    <property type="entry name" value="TPR-like_helical_dom_sf"/>
</dbReference>
<dbReference type="Proteomes" id="UP000250140">
    <property type="component" value="Unassembled WGS sequence"/>
</dbReference>
<dbReference type="Pfam" id="PF00856">
    <property type="entry name" value="SET"/>
    <property type="match status" value="1"/>
</dbReference>
<reference evidence="2 3" key="1">
    <citation type="journal article" date="2016" name="Nat. Commun.">
        <title>Ectomycorrhizal ecology is imprinted in the genome of the dominant symbiotic fungus Cenococcum geophilum.</title>
        <authorList>
            <consortium name="DOE Joint Genome Institute"/>
            <person name="Peter M."/>
            <person name="Kohler A."/>
            <person name="Ohm R.A."/>
            <person name="Kuo A."/>
            <person name="Krutzmann J."/>
            <person name="Morin E."/>
            <person name="Arend M."/>
            <person name="Barry K.W."/>
            <person name="Binder M."/>
            <person name="Choi C."/>
            <person name="Clum A."/>
            <person name="Copeland A."/>
            <person name="Grisel N."/>
            <person name="Haridas S."/>
            <person name="Kipfer T."/>
            <person name="LaButti K."/>
            <person name="Lindquist E."/>
            <person name="Lipzen A."/>
            <person name="Maire R."/>
            <person name="Meier B."/>
            <person name="Mihaltcheva S."/>
            <person name="Molinier V."/>
            <person name="Murat C."/>
            <person name="Poggeler S."/>
            <person name="Quandt C.A."/>
            <person name="Sperisen C."/>
            <person name="Tritt A."/>
            <person name="Tisserant E."/>
            <person name="Crous P.W."/>
            <person name="Henrissat B."/>
            <person name="Nehls U."/>
            <person name="Egli S."/>
            <person name="Spatafora J.W."/>
            <person name="Grigoriev I.V."/>
            <person name="Martin F.M."/>
        </authorList>
    </citation>
    <scope>NUCLEOTIDE SEQUENCE [LARGE SCALE GENOMIC DNA]</scope>
    <source>
        <strain evidence="2 3">CBS 207.34</strain>
    </source>
</reference>
<dbReference type="Gene3D" id="1.25.40.10">
    <property type="entry name" value="Tetratricopeptide repeat domain"/>
    <property type="match status" value="1"/>
</dbReference>
<name>A0A8E2EMZ4_9PEZI</name>
<feature type="domain" description="SET" evidence="1">
    <location>
        <begin position="272"/>
        <end position="464"/>
    </location>
</feature>
<organism evidence="2 3">
    <name type="scientific">Glonium stellatum</name>
    <dbReference type="NCBI Taxonomy" id="574774"/>
    <lineage>
        <taxon>Eukaryota</taxon>
        <taxon>Fungi</taxon>
        <taxon>Dikarya</taxon>
        <taxon>Ascomycota</taxon>
        <taxon>Pezizomycotina</taxon>
        <taxon>Dothideomycetes</taxon>
        <taxon>Pleosporomycetidae</taxon>
        <taxon>Gloniales</taxon>
        <taxon>Gloniaceae</taxon>
        <taxon>Glonium</taxon>
    </lineage>
</organism>
<accession>A0A8E2EMZ4</accession>
<dbReference type="PANTHER" id="PTHR47643:SF2">
    <property type="entry name" value="TPR DOMAIN PROTEIN (AFU_ORTHOLOGUE AFUA_5G12710)"/>
    <property type="match status" value="1"/>
</dbReference>
<evidence type="ECO:0000313" key="2">
    <source>
        <dbReference type="EMBL" id="OCL01645.1"/>
    </source>
</evidence>
<dbReference type="SUPFAM" id="SSF48452">
    <property type="entry name" value="TPR-like"/>
    <property type="match status" value="1"/>
</dbReference>
<sequence length="692" mass="78754">YPPCTRPIALLRPIQINDLLRETHHVDTVLYVRLIAEPVQLSGIQCAVEDTSNVVEKLVIYNQDPNIKADSAFPIGTVLAIKQPYCEMLKEGESCIRVDHVSDLIVLPPDHDLIPDLFRTKNSFKDKWVTEWKQEGDEAMEGEDFYHAINCYTKALSWIARRSPIIRVLRRSRARAYLRLQRFGDACRECVTILLDDPLDKEALYIKGRALYGLANFRLCMTVFEELIELKPDHVAAIHLLRETGKRLDEQDRGDYDFEAVFRAIKNGERRPDLASFTKLTEIKDAGERGRGLFAKADIKVGGLVLCEKAFISALMDGRNEELDFCVLDLVGGFASATAAPSMLAQCIHKARAEPKIARELLDLDDIGYPTPGYPVGDEKRVVDGQPVLDSFRIHRIAENALCQYNETMGKTEDSGRGHAMWLRASYMNHSCIPNTKACFAGDLVIYRAIHDIAAGEEITTSYIATMGDVRDRRDALLKEWSFHCECPLCVLEANTRIDVLDKRLEWTKNWTLTHEEWGAEIANWRPDRRASDEASSGWALAPPAMRRLERLVARLEKTYDEKEYEDQPRLLAAFWSAQLVAHMPLGILPHQELRLVLATMRNFGYFIEIEGDGYTMVRSRSFIPSNGPAFLVQCCLRAWNALLSDGKAVLAMKFYQLAVHFFGLFCADSNRFYDIYDMYFRRRPLPGGILT</sequence>
<dbReference type="CDD" id="cd20071">
    <property type="entry name" value="SET_SMYD"/>
    <property type="match status" value="1"/>
</dbReference>
<dbReference type="InterPro" id="IPR046341">
    <property type="entry name" value="SET_dom_sf"/>
</dbReference>
<evidence type="ECO:0000313" key="3">
    <source>
        <dbReference type="Proteomes" id="UP000250140"/>
    </source>
</evidence>
<dbReference type="SMART" id="SM00317">
    <property type="entry name" value="SET"/>
    <property type="match status" value="1"/>
</dbReference>
<evidence type="ECO:0000259" key="1">
    <source>
        <dbReference type="PROSITE" id="PS50280"/>
    </source>
</evidence>
<keyword evidence="3" id="KW-1185">Reference proteome</keyword>
<proteinExistence type="predicted"/>
<dbReference type="Gene3D" id="2.170.270.10">
    <property type="entry name" value="SET domain"/>
    <property type="match status" value="1"/>
</dbReference>
<feature type="non-terminal residue" evidence="2">
    <location>
        <position position="1"/>
    </location>
</feature>
<protein>
    <submittedName>
        <fullName evidence="2">SET domain-containing protein</fullName>
    </submittedName>
</protein>